<organism evidence="4 5">
    <name type="scientific">Steinernema carpocapsae</name>
    <name type="common">Entomopathogenic nematode</name>
    <dbReference type="NCBI Taxonomy" id="34508"/>
    <lineage>
        <taxon>Eukaryota</taxon>
        <taxon>Metazoa</taxon>
        <taxon>Ecdysozoa</taxon>
        <taxon>Nematoda</taxon>
        <taxon>Chromadorea</taxon>
        <taxon>Rhabditida</taxon>
        <taxon>Tylenchina</taxon>
        <taxon>Panagrolaimomorpha</taxon>
        <taxon>Strongyloidoidea</taxon>
        <taxon>Steinernematidae</taxon>
        <taxon>Steinernema</taxon>
    </lineage>
</organism>
<proteinExistence type="inferred from homology"/>
<dbReference type="GO" id="GO:0045087">
    <property type="term" value="P:innate immune response"/>
    <property type="evidence" value="ECO:0007669"/>
    <property type="project" value="TreeGrafter"/>
</dbReference>
<dbReference type="PROSITE" id="PS51904">
    <property type="entry name" value="GLYCOSYL_HYDROL_F25_2"/>
    <property type="match status" value="1"/>
</dbReference>
<accession>A0A4U8UQ00</accession>
<dbReference type="GO" id="GO:0003796">
    <property type="term" value="F:lysozyme activity"/>
    <property type="evidence" value="ECO:0007669"/>
    <property type="project" value="InterPro"/>
</dbReference>
<keyword evidence="5" id="KW-1185">Reference proteome</keyword>
<dbReference type="CDD" id="cd06416">
    <property type="entry name" value="GH25_Lys1-like"/>
    <property type="match status" value="1"/>
</dbReference>
<gene>
    <name evidence="4" type="ORF">L596_001797</name>
</gene>
<dbReference type="SUPFAM" id="SSF51445">
    <property type="entry name" value="(Trans)glycosidases"/>
    <property type="match status" value="1"/>
</dbReference>
<dbReference type="OrthoDB" id="2251794at2759"/>
<dbReference type="EMBL" id="CM016762">
    <property type="protein sequence ID" value="TMS34157.1"/>
    <property type="molecule type" value="Genomic_DNA"/>
</dbReference>
<dbReference type="GO" id="GO:0007165">
    <property type="term" value="P:signal transduction"/>
    <property type="evidence" value="ECO:0007669"/>
    <property type="project" value="TreeGrafter"/>
</dbReference>
<dbReference type="AlphaFoldDB" id="A0A4U8UQ00"/>
<dbReference type="PANTHER" id="PTHR23208">
    <property type="entry name" value="LYSOZYME PROTEIN"/>
    <property type="match status" value="1"/>
</dbReference>
<feature type="chain" id="PRO_5020999728" evidence="3">
    <location>
        <begin position="18"/>
        <end position="214"/>
    </location>
</feature>
<comment type="similarity">
    <text evidence="1">Belongs to the glycosyl hydrolase 25 family.</text>
</comment>
<dbReference type="GO" id="GO:0016998">
    <property type="term" value="P:cell wall macromolecule catabolic process"/>
    <property type="evidence" value="ECO:0007669"/>
    <property type="project" value="InterPro"/>
</dbReference>
<dbReference type="InterPro" id="IPR017853">
    <property type="entry name" value="GH"/>
</dbReference>
<dbReference type="Pfam" id="PF01183">
    <property type="entry name" value="Glyco_hydro_25"/>
    <property type="match status" value="1"/>
</dbReference>
<dbReference type="EMBL" id="AZBU02000001">
    <property type="protein sequence ID" value="TMS34157.1"/>
    <property type="molecule type" value="Genomic_DNA"/>
</dbReference>
<dbReference type="InterPro" id="IPR051595">
    <property type="entry name" value="GH25_Enzymes"/>
</dbReference>
<dbReference type="Gene3D" id="3.20.20.80">
    <property type="entry name" value="Glycosidases"/>
    <property type="match status" value="1"/>
</dbReference>
<dbReference type="InterPro" id="IPR002053">
    <property type="entry name" value="Glyco_hydro_25"/>
</dbReference>
<comment type="caution">
    <text evidence="4">The sequence shown here is derived from an EMBL/GenBank/DDBJ whole genome shotgun (WGS) entry which is preliminary data.</text>
</comment>
<evidence type="ECO:0000256" key="2">
    <source>
        <dbReference type="ARBA" id="ARBA00022729"/>
    </source>
</evidence>
<reference evidence="4 5" key="1">
    <citation type="journal article" date="2015" name="Genome Biol.">
        <title>Comparative genomics of Steinernema reveals deeply conserved gene regulatory networks.</title>
        <authorList>
            <person name="Dillman A.R."/>
            <person name="Macchietto M."/>
            <person name="Porter C.F."/>
            <person name="Rogers A."/>
            <person name="Williams B."/>
            <person name="Antoshechkin I."/>
            <person name="Lee M.M."/>
            <person name="Goodwin Z."/>
            <person name="Lu X."/>
            <person name="Lewis E.E."/>
            <person name="Goodrich-Blair H."/>
            <person name="Stock S.P."/>
            <person name="Adams B.J."/>
            <person name="Sternberg P.W."/>
            <person name="Mortazavi A."/>
        </authorList>
    </citation>
    <scope>NUCLEOTIDE SEQUENCE [LARGE SCALE GENOMIC DNA]</scope>
    <source>
        <strain evidence="4 5">ALL</strain>
    </source>
</reference>
<dbReference type="PANTHER" id="PTHR23208:SF36">
    <property type="entry name" value="LYSOZYME-RELATED"/>
    <property type="match status" value="1"/>
</dbReference>
<dbReference type="STRING" id="34508.A0A4U8UQ00"/>
<reference evidence="4 5" key="2">
    <citation type="journal article" date="2019" name="G3 (Bethesda)">
        <title>Hybrid Assembly of the Genome of the Entomopathogenic Nematode Steinernema carpocapsae Identifies the X-Chromosome.</title>
        <authorList>
            <person name="Serra L."/>
            <person name="Macchietto M."/>
            <person name="Macias-Munoz A."/>
            <person name="McGill C.J."/>
            <person name="Rodriguez I.M."/>
            <person name="Rodriguez B."/>
            <person name="Murad R."/>
            <person name="Mortazavi A."/>
        </authorList>
    </citation>
    <scope>NUCLEOTIDE SEQUENCE [LARGE SCALE GENOMIC DNA]</scope>
    <source>
        <strain evidence="4 5">ALL</strain>
    </source>
</reference>
<evidence type="ECO:0000256" key="1">
    <source>
        <dbReference type="ARBA" id="ARBA00010646"/>
    </source>
</evidence>
<protein>
    <submittedName>
        <fullName evidence="4">Uncharacterized protein</fullName>
    </submittedName>
</protein>
<dbReference type="GO" id="GO:0009253">
    <property type="term" value="P:peptidoglycan catabolic process"/>
    <property type="evidence" value="ECO:0007669"/>
    <property type="project" value="InterPro"/>
</dbReference>
<evidence type="ECO:0000256" key="3">
    <source>
        <dbReference type="SAM" id="SignalP"/>
    </source>
</evidence>
<feature type="signal peptide" evidence="3">
    <location>
        <begin position="1"/>
        <end position="17"/>
    </location>
</feature>
<evidence type="ECO:0000313" key="4">
    <source>
        <dbReference type="EMBL" id="TMS34157.1"/>
    </source>
</evidence>
<name>A0A4U8UQ00_STECR</name>
<sequence length="214" mass="24493">MLFMFCLLIISIHEGSCTIGLDTIQSISLDSFKCLMQNNFKFYIGRVWMSIGDIDNTGIQNIKNARAAGVPYVDGYIFPCLRSNCAPAENQVQATVDHLRSNGANVGMLWMDIERQEWPDDKNKNRQVIRDMVKQAENMQVKVGIYSNNNNWESIVGLDWAEMSRYPLWWANYNGKASFEGFIPFGGWKKPAIHQYLGDKQGPCGVKLDYNWYP</sequence>
<keyword evidence="2 3" id="KW-0732">Signal</keyword>
<dbReference type="Proteomes" id="UP000298663">
    <property type="component" value="Chromosome X"/>
</dbReference>
<evidence type="ECO:0000313" key="5">
    <source>
        <dbReference type="Proteomes" id="UP000298663"/>
    </source>
</evidence>